<dbReference type="CDD" id="cd04301">
    <property type="entry name" value="NAT_SF"/>
    <property type="match status" value="1"/>
</dbReference>
<dbReference type="RefSeq" id="WP_014836720.1">
    <property type="nucleotide sequence ID" value="NZ_AP019662.1"/>
</dbReference>
<reference evidence="3 4" key="1">
    <citation type="submission" date="2018-06" db="EMBL/GenBank/DDBJ databases">
        <authorList>
            <consortium name="Pathogen Informatics"/>
            <person name="Doyle S."/>
        </authorList>
    </citation>
    <scope>NUCLEOTIDE SEQUENCE [LARGE SCALE GENOMIC DNA]</scope>
    <source>
        <strain evidence="3 4">NCTC7908</strain>
    </source>
</reference>
<sequence>MAHIPTLRNESIRLRPLVLSDAHDLTATCVDPLTQKYTTIPAGYTLANAEEFITTEHDNLRWVITTLTSDRFCGQIELRPLVGEHNAMDVGYMTAPWARGQGLMTSALLLAVDYAFSLGVHRIELRTDPQNKASQRVAEKAGFLYQGLHNDFTVYSLLADEYRSSY</sequence>
<dbReference type="Gene3D" id="3.40.630.30">
    <property type="match status" value="1"/>
</dbReference>
<dbReference type="PANTHER" id="PTHR43441">
    <property type="entry name" value="RIBOSOMAL-PROTEIN-SERINE ACETYLTRANSFERASE"/>
    <property type="match status" value="1"/>
</dbReference>
<reference evidence="2 5" key="2">
    <citation type="submission" date="2021-11" db="EMBL/GenBank/DDBJ databases">
        <title>Whole genome sequences of diphtheriae toxin producing Corynebacterium ulcerans isolates from cats in Osaka, Japan.</title>
        <authorList>
            <person name="Umeda K."/>
            <person name="Hirai Y."/>
        </authorList>
    </citation>
    <scope>NUCLEOTIDE SEQUENCE [LARGE SCALE GENOMIC DNA]</scope>
    <source>
        <strain evidence="2 5">12109B-1</strain>
    </source>
</reference>
<name>A0ABD7MPV8_CORUL</name>
<evidence type="ECO:0000259" key="1">
    <source>
        <dbReference type="PROSITE" id="PS51186"/>
    </source>
</evidence>
<dbReference type="Proteomes" id="UP000248741">
    <property type="component" value="Chromosome 1"/>
</dbReference>
<evidence type="ECO:0000313" key="4">
    <source>
        <dbReference type="Proteomes" id="UP000248741"/>
    </source>
</evidence>
<protein>
    <submittedName>
        <fullName evidence="2">N-acetyltransferase</fullName>
    </submittedName>
    <submittedName>
        <fullName evidence="3">Ribosomal-protein-alanine acetyltransferase</fullName>
        <ecNumber evidence="3">2.3.1.-</ecNumber>
    </submittedName>
</protein>
<dbReference type="InterPro" id="IPR000182">
    <property type="entry name" value="GNAT_dom"/>
</dbReference>
<dbReference type="EC" id="2.3.1.-" evidence="3"/>
<dbReference type="Proteomes" id="UP001205910">
    <property type="component" value="Unassembled WGS sequence"/>
</dbReference>
<gene>
    <name evidence="3" type="primary">ydaF</name>
    <name evidence="2" type="ORF">CULCOIPH005_13840</name>
    <name evidence="3" type="ORF">NCTC7908_00122</name>
</gene>
<dbReference type="EMBL" id="LS483400">
    <property type="protein sequence ID" value="SQG49898.1"/>
    <property type="molecule type" value="Genomic_DNA"/>
</dbReference>
<dbReference type="AlphaFoldDB" id="A0ABD7MPV8"/>
<evidence type="ECO:0000313" key="5">
    <source>
        <dbReference type="Proteomes" id="UP001205910"/>
    </source>
</evidence>
<keyword evidence="3" id="KW-0012">Acyltransferase</keyword>
<feature type="domain" description="N-acetyltransferase" evidence="1">
    <location>
        <begin position="12"/>
        <end position="160"/>
    </location>
</feature>
<dbReference type="EMBL" id="BQFK01000003">
    <property type="protein sequence ID" value="GJJ43195.1"/>
    <property type="molecule type" value="Genomic_DNA"/>
</dbReference>
<dbReference type="PROSITE" id="PS51186">
    <property type="entry name" value="GNAT"/>
    <property type="match status" value="1"/>
</dbReference>
<dbReference type="InterPro" id="IPR016181">
    <property type="entry name" value="Acyl_CoA_acyltransferase"/>
</dbReference>
<keyword evidence="3" id="KW-0808">Transferase</keyword>
<dbReference type="Pfam" id="PF13302">
    <property type="entry name" value="Acetyltransf_3"/>
    <property type="match status" value="1"/>
</dbReference>
<evidence type="ECO:0000313" key="2">
    <source>
        <dbReference type="EMBL" id="GJJ43195.1"/>
    </source>
</evidence>
<dbReference type="InterPro" id="IPR051908">
    <property type="entry name" value="Ribosomal_N-acetyltransferase"/>
</dbReference>
<dbReference type="SUPFAM" id="SSF55729">
    <property type="entry name" value="Acyl-CoA N-acyltransferases (Nat)"/>
    <property type="match status" value="1"/>
</dbReference>
<proteinExistence type="predicted"/>
<dbReference type="GO" id="GO:0016746">
    <property type="term" value="F:acyltransferase activity"/>
    <property type="evidence" value="ECO:0007669"/>
    <property type="project" value="UniProtKB-KW"/>
</dbReference>
<evidence type="ECO:0000313" key="3">
    <source>
        <dbReference type="EMBL" id="SQG49898.1"/>
    </source>
</evidence>
<organism evidence="3 4">
    <name type="scientific">Corynebacterium ulcerans</name>
    <dbReference type="NCBI Taxonomy" id="65058"/>
    <lineage>
        <taxon>Bacteria</taxon>
        <taxon>Bacillati</taxon>
        <taxon>Actinomycetota</taxon>
        <taxon>Actinomycetes</taxon>
        <taxon>Mycobacteriales</taxon>
        <taxon>Corynebacteriaceae</taxon>
        <taxon>Corynebacterium</taxon>
    </lineage>
</organism>
<accession>A0ABD7MPV8</accession>
<dbReference type="PANTHER" id="PTHR43441:SF10">
    <property type="entry name" value="ACETYLTRANSFERASE"/>
    <property type="match status" value="1"/>
</dbReference>